<feature type="compositionally biased region" description="Low complexity" evidence="6">
    <location>
        <begin position="301"/>
        <end position="321"/>
    </location>
</feature>
<dbReference type="InterPro" id="IPR052337">
    <property type="entry name" value="SAT4-like"/>
</dbReference>
<feature type="region of interest" description="Disordered" evidence="6">
    <location>
        <begin position="279"/>
        <end position="392"/>
    </location>
</feature>
<dbReference type="Pfam" id="PF20684">
    <property type="entry name" value="Fung_rhodopsin"/>
    <property type="match status" value="1"/>
</dbReference>
<feature type="transmembrane region" description="Helical" evidence="7">
    <location>
        <begin position="59"/>
        <end position="77"/>
    </location>
</feature>
<dbReference type="GeneID" id="87897250"/>
<evidence type="ECO:0000259" key="8">
    <source>
        <dbReference type="Pfam" id="PF20684"/>
    </source>
</evidence>
<comment type="caution">
    <text evidence="9">The sequence shown here is derived from an EMBL/GenBank/DDBJ whole genome shotgun (WGS) entry which is preliminary data.</text>
</comment>
<protein>
    <recommendedName>
        <fullName evidence="8">Rhodopsin domain-containing protein</fullName>
    </recommendedName>
</protein>
<comment type="subcellular location">
    <subcellularLocation>
        <location evidence="1">Membrane</location>
        <topology evidence="1">Multi-pass membrane protein</topology>
    </subcellularLocation>
</comment>
<feature type="transmembrane region" description="Helical" evidence="7">
    <location>
        <begin position="97"/>
        <end position="114"/>
    </location>
</feature>
<evidence type="ECO:0000256" key="4">
    <source>
        <dbReference type="ARBA" id="ARBA00023136"/>
    </source>
</evidence>
<feature type="transmembrane region" description="Helical" evidence="7">
    <location>
        <begin position="211"/>
        <end position="230"/>
    </location>
</feature>
<evidence type="ECO:0000256" key="7">
    <source>
        <dbReference type="SAM" id="Phobius"/>
    </source>
</evidence>
<sequence>MDPSQPTPPPLEADLSLGPVLLSFSLATAASAFSTTFVRFFCLPRQRRAGNGRYKADDWGSLIATLVALISTSFTLVESTTSSPVRALEYDVLGRPWYLMSVTFSKIAICLVYMRVLSGKGSQWRFLLGGLVLVMAVVNFAFALTVNLQCRPLEKIWRWGEVEGSCWDVGVQRDFGFFQGAFGVFTWFFLGGFSVVIFGMGLGDGNTGWEYWGAFGVSSASGIFAIVGTARTAQTSGLGVYTPDHSYASLMATLEQNLGLVAANILTFGTLFASRRKGSRRRTPFQSTSSAGTSRSRKTGKSSSSRAGSITRTITRASSRASSHKSLHSNSTAAEVSNGHNRQGHSASVSSLGSFFRADNNNNDNKNNNNNNNNNHDKYDDDRHSSSDDEGTYFEGEEIDLESGNWWPRGIIKTVSVEVVEEVNVDYVPDRAAGEASSSSGSGGGATRGEGSRRGARNSVVIVQPPKARVKRGSVAFDDRAEESEEMADWEVMIRGGPAR</sequence>
<organism evidence="9 10">
    <name type="scientific">Podospora bellae-mahoneyi</name>
    <dbReference type="NCBI Taxonomy" id="2093777"/>
    <lineage>
        <taxon>Eukaryota</taxon>
        <taxon>Fungi</taxon>
        <taxon>Dikarya</taxon>
        <taxon>Ascomycota</taxon>
        <taxon>Pezizomycotina</taxon>
        <taxon>Sordariomycetes</taxon>
        <taxon>Sordariomycetidae</taxon>
        <taxon>Sordariales</taxon>
        <taxon>Podosporaceae</taxon>
        <taxon>Podospora</taxon>
    </lineage>
</organism>
<feature type="transmembrane region" description="Helical" evidence="7">
    <location>
        <begin position="20"/>
        <end position="38"/>
    </location>
</feature>
<evidence type="ECO:0000256" key="3">
    <source>
        <dbReference type="ARBA" id="ARBA00022989"/>
    </source>
</evidence>
<dbReference type="PANTHER" id="PTHR33048:SF47">
    <property type="entry name" value="INTEGRAL MEMBRANE PROTEIN-RELATED"/>
    <property type="match status" value="1"/>
</dbReference>
<feature type="region of interest" description="Disordered" evidence="6">
    <location>
        <begin position="432"/>
        <end position="463"/>
    </location>
</feature>
<feature type="transmembrane region" description="Helical" evidence="7">
    <location>
        <begin position="250"/>
        <end position="273"/>
    </location>
</feature>
<dbReference type="EMBL" id="JAFFGZ010000005">
    <property type="protein sequence ID" value="KAK4644599.1"/>
    <property type="molecule type" value="Genomic_DNA"/>
</dbReference>
<feature type="compositionally biased region" description="Polar residues" evidence="6">
    <location>
        <begin position="332"/>
        <end position="353"/>
    </location>
</feature>
<reference evidence="9 10" key="1">
    <citation type="journal article" date="2023" name="bioRxiv">
        <title>High-quality genome assemblies of four members of thePodospora anserinaspecies complex.</title>
        <authorList>
            <person name="Ament-Velasquez S.L."/>
            <person name="Vogan A.A."/>
            <person name="Wallerman O."/>
            <person name="Hartmann F."/>
            <person name="Gautier V."/>
            <person name="Silar P."/>
            <person name="Giraud T."/>
            <person name="Johannesson H."/>
        </authorList>
    </citation>
    <scope>NUCLEOTIDE SEQUENCE [LARGE SCALE GENOMIC DNA]</scope>
    <source>
        <strain evidence="9 10">CBS 112042</strain>
    </source>
</reference>
<proteinExistence type="inferred from homology"/>
<gene>
    <name evidence="9" type="ORF">QC761_306270</name>
</gene>
<dbReference type="InterPro" id="IPR049326">
    <property type="entry name" value="Rhodopsin_dom_fungi"/>
</dbReference>
<feature type="compositionally biased region" description="Basic and acidic residues" evidence="6">
    <location>
        <begin position="375"/>
        <end position="387"/>
    </location>
</feature>
<evidence type="ECO:0000313" key="9">
    <source>
        <dbReference type="EMBL" id="KAK4644599.1"/>
    </source>
</evidence>
<feature type="domain" description="Rhodopsin" evidence="8">
    <location>
        <begin position="48"/>
        <end position="272"/>
    </location>
</feature>
<evidence type="ECO:0000256" key="5">
    <source>
        <dbReference type="ARBA" id="ARBA00038359"/>
    </source>
</evidence>
<keyword evidence="10" id="KW-1185">Reference proteome</keyword>
<dbReference type="RefSeq" id="XP_062733575.1">
    <property type="nucleotide sequence ID" value="XM_062877768.1"/>
</dbReference>
<feature type="transmembrane region" description="Helical" evidence="7">
    <location>
        <begin position="177"/>
        <end position="199"/>
    </location>
</feature>
<feature type="transmembrane region" description="Helical" evidence="7">
    <location>
        <begin position="126"/>
        <end position="148"/>
    </location>
</feature>
<keyword evidence="2 7" id="KW-0812">Transmembrane</keyword>
<dbReference type="Proteomes" id="UP001322138">
    <property type="component" value="Unassembled WGS sequence"/>
</dbReference>
<comment type="similarity">
    <text evidence="5">Belongs to the SAT4 family.</text>
</comment>
<evidence type="ECO:0000313" key="10">
    <source>
        <dbReference type="Proteomes" id="UP001322138"/>
    </source>
</evidence>
<feature type="compositionally biased region" description="Low complexity" evidence="6">
    <location>
        <begin position="359"/>
        <end position="374"/>
    </location>
</feature>
<evidence type="ECO:0000256" key="1">
    <source>
        <dbReference type="ARBA" id="ARBA00004141"/>
    </source>
</evidence>
<dbReference type="PANTHER" id="PTHR33048">
    <property type="entry name" value="PTH11-LIKE INTEGRAL MEMBRANE PROTEIN (AFU_ORTHOLOGUE AFUA_5G11245)"/>
    <property type="match status" value="1"/>
</dbReference>
<evidence type="ECO:0000256" key="6">
    <source>
        <dbReference type="SAM" id="MobiDB-lite"/>
    </source>
</evidence>
<name>A0ABR0FL88_9PEZI</name>
<evidence type="ECO:0000256" key="2">
    <source>
        <dbReference type="ARBA" id="ARBA00022692"/>
    </source>
</evidence>
<keyword evidence="4 7" id="KW-0472">Membrane</keyword>
<keyword evidence="3 7" id="KW-1133">Transmembrane helix</keyword>
<accession>A0ABR0FL88</accession>